<dbReference type="OrthoDB" id="1884734at2759"/>
<evidence type="ECO:0000313" key="1">
    <source>
        <dbReference type="EMBL" id="GBP23749.1"/>
    </source>
</evidence>
<accession>A0A4C1UBN6</accession>
<proteinExistence type="predicted"/>
<sequence length="187" mass="21461">MRRNGWENQRATQRTNICRCEISHRKRRIGAGEKRRVEGGRSVYNFQSVENLRRFIQTFIPYFIPLGVELSKSFLSRCLHHNIYLHAKLQPDPSSGLGCALIDHYVSQATFFKFVHEHKPPFFPYCDEEEVKNITHTHVPVRAGNMDLKPTKKVHLKKWRLGSTVSWKDVAASPNAAGQHTGVPNGV</sequence>
<dbReference type="Proteomes" id="UP000299102">
    <property type="component" value="Unassembled WGS sequence"/>
</dbReference>
<gene>
    <name evidence="1" type="ORF">EVAR_13705_1</name>
</gene>
<reference evidence="1 2" key="1">
    <citation type="journal article" date="2019" name="Commun. Biol.">
        <title>The bagworm genome reveals a unique fibroin gene that provides high tensile strength.</title>
        <authorList>
            <person name="Kono N."/>
            <person name="Nakamura H."/>
            <person name="Ohtoshi R."/>
            <person name="Tomita M."/>
            <person name="Numata K."/>
            <person name="Arakawa K."/>
        </authorList>
    </citation>
    <scope>NUCLEOTIDE SEQUENCE [LARGE SCALE GENOMIC DNA]</scope>
</reference>
<name>A0A4C1UBN6_EUMVA</name>
<evidence type="ECO:0000313" key="2">
    <source>
        <dbReference type="Proteomes" id="UP000299102"/>
    </source>
</evidence>
<dbReference type="AlphaFoldDB" id="A0A4C1UBN6"/>
<protein>
    <submittedName>
        <fullName evidence="1">Uncharacterized protein</fullName>
    </submittedName>
</protein>
<keyword evidence="2" id="KW-1185">Reference proteome</keyword>
<dbReference type="EMBL" id="BGZK01000153">
    <property type="protein sequence ID" value="GBP23749.1"/>
    <property type="molecule type" value="Genomic_DNA"/>
</dbReference>
<comment type="caution">
    <text evidence="1">The sequence shown here is derived from an EMBL/GenBank/DDBJ whole genome shotgun (WGS) entry which is preliminary data.</text>
</comment>
<organism evidence="1 2">
    <name type="scientific">Eumeta variegata</name>
    <name type="common">Bagworm moth</name>
    <name type="synonym">Eumeta japonica</name>
    <dbReference type="NCBI Taxonomy" id="151549"/>
    <lineage>
        <taxon>Eukaryota</taxon>
        <taxon>Metazoa</taxon>
        <taxon>Ecdysozoa</taxon>
        <taxon>Arthropoda</taxon>
        <taxon>Hexapoda</taxon>
        <taxon>Insecta</taxon>
        <taxon>Pterygota</taxon>
        <taxon>Neoptera</taxon>
        <taxon>Endopterygota</taxon>
        <taxon>Lepidoptera</taxon>
        <taxon>Glossata</taxon>
        <taxon>Ditrysia</taxon>
        <taxon>Tineoidea</taxon>
        <taxon>Psychidae</taxon>
        <taxon>Oiketicinae</taxon>
        <taxon>Eumeta</taxon>
    </lineage>
</organism>